<dbReference type="InterPro" id="IPR038772">
    <property type="entry name" value="Sph/SMPD2-like"/>
</dbReference>
<name>A0A1X0SB91_RHIZD</name>
<dbReference type="Gene3D" id="3.60.10.10">
    <property type="entry name" value="Endonuclease/exonuclease/phosphatase"/>
    <property type="match status" value="1"/>
</dbReference>
<organism evidence="15 16">
    <name type="scientific">Rhizopus microsporus</name>
    <dbReference type="NCBI Taxonomy" id="58291"/>
    <lineage>
        <taxon>Eukaryota</taxon>
        <taxon>Fungi</taxon>
        <taxon>Fungi incertae sedis</taxon>
        <taxon>Mucoromycota</taxon>
        <taxon>Mucoromycotina</taxon>
        <taxon>Mucoromycetes</taxon>
        <taxon>Mucorales</taxon>
        <taxon>Mucorineae</taxon>
        <taxon>Rhizopodaceae</taxon>
        <taxon>Rhizopus</taxon>
    </lineage>
</organism>
<keyword evidence="7" id="KW-0378">Hydrolase</keyword>
<protein>
    <recommendedName>
        <fullName evidence="14">Endonuclease/exonuclease/phosphatase domain-containing protein</fullName>
    </recommendedName>
</protein>
<evidence type="ECO:0000313" key="16">
    <source>
        <dbReference type="Proteomes" id="UP000242381"/>
    </source>
</evidence>
<dbReference type="VEuPathDB" id="FungiDB:BCV72DRAFT_211249"/>
<comment type="pathway">
    <text evidence="3">Sphingolipid metabolism.</text>
</comment>
<comment type="similarity">
    <text evidence="4">Belongs to the neutral sphingomyelinase family.</text>
</comment>
<dbReference type="GO" id="GO:0016020">
    <property type="term" value="C:membrane"/>
    <property type="evidence" value="ECO:0007669"/>
    <property type="project" value="UniProtKB-SubCell"/>
</dbReference>
<dbReference type="EMBL" id="KV921277">
    <property type="protein sequence ID" value="ORE21543.1"/>
    <property type="molecule type" value="Genomic_DNA"/>
</dbReference>
<keyword evidence="11" id="KW-0443">Lipid metabolism</keyword>
<keyword evidence="6" id="KW-0479">Metal-binding</keyword>
<keyword evidence="12 13" id="KW-0472">Membrane</keyword>
<dbReference type="OMA" id="SCEWEPN"/>
<dbReference type="SUPFAM" id="SSF56219">
    <property type="entry name" value="DNase I-like"/>
    <property type="match status" value="1"/>
</dbReference>
<keyword evidence="8" id="KW-0460">Magnesium</keyword>
<comment type="subcellular location">
    <subcellularLocation>
        <location evidence="1">Membrane</location>
        <topology evidence="1">Multi-pass membrane protein</topology>
    </subcellularLocation>
</comment>
<evidence type="ECO:0000313" key="15">
    <source>
        <dbReference type="EMBL" id="ORE21543.1"/>
    </source>
</evidence>
<evidence type="ECO:0000256" key="6">
    <source>
        <dbReference type="ARBA" id="ARBA00022723"/>
    </source>
</evidence>
<dbReference type="PANTHER" id="PTHR16320">
    <property type="entry name" value="SPHINGOMYELINASE FAMILY MEMBER"/>
    <property type="match status" value="1"/>
</dbReference>
<dbReference type="PANTHER" id="PTHR16320:SF24">
    <property type="entry name" value="PHOSPHODIESTERASE, PUTATIVE-RELATED"/>
    <property type="match status" value="1"/>
</dbReference>
<evidence type="ECO:0000256" key="2">
    <source>
        <dbReference type="ARBA" id="ARBA00004760"/>
    </source>
</evidence>
<evidence type="ECO:0000256" key="9">
    <source>
        <dbReference type="ARBA" id="ARBA00022919"/>
    </source>
</evidence>
<proteinExistence type="inferred from homology"/>
<sequence length="434" mass="49319">MTNSLSVLSLNCWGLYIVSKQRQFRLRAIAHAIDEGDYDVIALQEVWMLQDYEYIKQTLSPKIKYAEYFYSGALGSGLAIFSRYPILSSNFIRFTLAGRPLRVLEGDYYVGKGCASVCVRVPEIGLVDVYTTHLQAAYGDKDDYEAQRITECWQIANAVRASVTQNRHVILTGDFNSIPSSLCYKIIKLHGLMTDSWMQLHEDTLKDAQVRFERHELSASECIQYFGITCDSPLNTWTKRVLKQHPFAKDIGDRLDYIFYSASPHLQCIQSKVVMEGYIPNTQWSFSDHFAVHSLFTINNTNKDHSPFNTGQDHILPNYTCLTPSTFHDILDVIQFDITRSARSSKKLLVLLGFCLIAVLALFIVQVVLSSTYSTTTDRTNLIISSIIIYLLIFLLSVVGTIALIVGFVFGKTEQRSLIQYTRDISNCLRHVET</sequence>
<dbReference type="AlphaFoldDB" id="A0A1X0SB91"/>
<evidence type="ECO:0000256" key="3">
    <source>
        <dbReference type="ARBA" id="ARBA00004991"/>
    </source>
</evidence>
<dbReference type="GO" id="GO:0046872">
    <property type="term" value="F:metal ion binding"/>
    <property type="evidence" value="ECO:0007669"/>
    <property type="project" value="UniProtKB-KW"/>
</dbReference>
<evidence type="ECO:0000256" key="8">
    <source>
        <dbReference type="ARBA" id="ARBA00022842"/>
    </source>
</evidence>
<reference evidence="15 16" key="1">
    <citation type="journal article" date="2016" name="Proc. Natl. Acad. Sci. U.S.A.">
        <title>Lipid metabolic changes in an early divergent fungus govern the establishment of a mutualistic symbiosis with endobacteria.</title>
        <authorList>
            <person name="Lastovetsky O.A."/>
            <person name="Gaspar M.L."/>
            <person name="Mondo S.J."/>
            <person name="LaButti K.M."/>
            <person name="Sandor L."/>
            <person name="Grigoriev I.V."/>
            <person name="Henry S.A."/>
            <person name="Pawlowska T.E."/>
        </authorList>
    </citation>
    <scope>NUCLEOTIDE SEQUENCE [LARGE SCALE GENOMIC DNA]</scope>
    <source>
        <strain evidence="15 16">ATCC 11559</strain>
    </source>
</reference>
<dbReference type="Pfam" id="PF03372">
    <property type="entry name" value="Exo_endo_phos"/>
    <property type="match status" value="1"/>
</dbReference>
<keyword evidence="10 13" id="KW-1133">Transmembrane helix</keyword>
<evidence type="ECO:0000256" key="1">
    <source>
        <dbReference type="ARBA" id="ARBA00004141"/>
    </source>
</evidence>
<gene>
    <name evidence="15" type="ORF">BCV71DRAFT_46685</name>
</gene>
<evidence type="ECO:0000259" key="14">
    <source>
        <dbReference type="Pfam" id="PF03372"/>
    </source>
</evidence>
<dbReference type="GO" id="GO:0006665">
    <property type="term" value="P:sphingolipid metabolic process"/>
    <property type="evidence" value="ECO:0007669"/>
    <property type="project" value="UniProtKB-KW"/>
</dbReference>
<feature type="transmembrane region" description="Helical" evidence="13">
    <location>
        <begin position="382"/>
        <end position="410"/>
    </location>
</feature>
<dbReference type="Proteomes" id="UP000242381">
    <property type="component" value="Unassembled WGS sequence"/>
</dbReference>
<evidence type="ECO:0000256" key="13">
    <source>
        <dbReference type="SAM" id="Phobius"/>
    </source>
</evidence>
<dbReference type="GO" id="GO:0004767">
    <property type="term" value="F:sphingomyelin phosphodiesterase activity"/>
    <property type="evidence" value="ECO:0007669"/>
    <property type="project" value="InterPro"/>
</dbReference>
<keyword evidence="5 13" id="KW-0812">Transmembrane</keyword>
<evidence type="ECO:0000256" key="7">
    <source>
        <dbReference type="ARBA" id="ARBA00022801"/>
    </source>
</evidence>
<evidence type="ECO:0000256" key="4">
    <source>
        <dbReference type="ARBA" id="ARBA00006335"/>
    </source>
</evidence>
<evidence type="ECO:0000256" key="10">
    <source>
        <dbReference type="ARBA" id="ARBA00022989"/>
    </source>
</evidence>
<evidence type="ECO:0000256" key="11">
    <source>
        <dbReference type="ARBA" id="ARBA00023098"/>
    </source>
</evidence>
<dbReference type="InterPro" id="IPR005135">
    <property type="entry name" value="Endo/exonuclease/phosphatase"/>
</dbReference>
<dbReference type="InterPro" id="IPR036691">
    <property type="entry name" value="Endo/exonu/phosph_ase_sf"/>
</dbReference>
<feature type="domain" description="Endonuclease/exonuclease/phosphatase" evidence="14">
    <location>
        <begin position="8"/>
        <end position="289"/>
    </location>
</feature>
<evidence type="ECO:0000256" key="5">
    <source>
        <dbReference type="ARBA" id="ARBA00022692"/>
    </source>
</evidence>
<evidence type="ECO:0000256" key="12">
    <source>
        <dbReference type="ARBA" id="ARBA00023136"/>
    </source>
</evidence>
<feature type="transmembrane region" description="Helical" evidence="13">
    <location>
        <begin position="348"/>
        <end position="370"/>
    </location>
</feature>
<accession>A0A1X0SB91</accession>
<keyword evidence="9" id="KW-0746">Sphingolipid metabolism</keyword>
<comment type="pathway">
    <text evidence="2">Lipid metabolism; sphingolipid metabolism.</text>
</comment>